<evidence type="ECO:0000313" key="7">
    <source>
        <dbReference type="Proteomes" id="UP001652431"/>
    </source>
</evidence>
<dbReference type="CDD" id="cd05013">
    <property type="entry name" value="SIS_RpiR"/>
    <property type="match status" value="1"/>
</dbReference>
<dbReference type="Gene3D" id="3.40.50.10490">
    <property type="entry name" value="Glucose-6-phosphate isomerase like protein, domain 1"/>
    <property type="match status" value="1"/>
</dbReference>
<evidence type="ECO:0000256" key="1">
    <source>
        <dbReference type="ARBA" id="ARBA00023015"/>
    </source>
</evidence>
<accession>A0ABT2RR64</accession>
<dbReference type="InterPro" id="IPR047640">
    <property type="entry name" value="RpiR-like"/>
</dbReference>
<dbReference type="Pfam" id="PF01418">
    <property type="entry name" value="HTH_6"/>
    <property type="match status" value="1"/>
</dbReference>
<keyword evidence="2" id="KW-0238">DNA-binding</keyword>
<dbReference type="Proteomes" id="UP001652431">
    <property type="component" value="Unassembled WGS sequence"/>
</dbReference>
<feature type="domain" description="SIS" evidence="5">
    <location>
        <begin position="133"/>
        <end position="272"/>
    </location>
</feature>
<comment type="caution">
    <text evidence="6">The sequence shown here is derived from an EMBL/GenBank/DDBJ whole genome shotgun (WGS) entry which is preliminary data.</text>
</comment>
<dbReference type="PROSITE" id="PS51071">
    <property type="entry name" value="HTH_RPIR"/>
    <property type="match status" value="1"/>
</dbReference>
<dbReference type="Gene3D" id="1.10.10.10">
    <property type="entry name" value="Winged helix-like DNA-binding domain superfamily/Winged helix DNA-binding domain"/>
    <property type="match status" value="1"/>
</dbReference>
<dbReference type="RefSeq" id="WP_158371673.1">
    <property type="nucleotide sequence ID" value="NZ_JAOQJU010000028.1"/>
</dbReference>
<reference evidence="6 7" key="1">
    <citation type="journal article" date="2021" name="ISME Commun">
        <title>Automated analysis of genomic sequences facilitates high-throughput and comprehensive description of bacteria.</title>
        <authorList>
            <person name="Hitch T.C.A."/>
        </authorList>
    </citation>
    <scope>NUCLEOTIDE SEQUENCE [LARGE SCALE GENOMIC DNA]</scope>
    <source>
        <strain evidence="6 7">Sanger_03</strain>
    </source>
</reference>
<dbReference type="Pfam" id="PF01380">
    <property type="entry name" value="SIS"/>
    <property type="match status" value="1"/>
</dbReference>
<dbReference type="PANTHER" id="PTHR30514">
    <property type="entry name" value="GLUCOKINASE"/>
    <property type="match status" value="1"/>
</dbReference>
<dbReference type="InterPro" id="IPR000281">
    <property type="entry name" value="HTH_RpiR"/>
</dbReference>
<name>A0ABT2RR64_9FIRM</name>
<dbReference type="InterPro" id="IPR035472">
    <property type="entry name" value="RpiR-like_SIS"/>
</dbReference>
<dbReference type="EMBL" id="JAOQJU010000028">
    <property type="protein sequence ID" value="MCU6687860.1"/>
    <property type="molecule type" value="Genomic_DNA"/>
</dbReference>
<dbReference type="PANTHER" id="PTHR30514:SF1">
    <property type="entry name" value="HTH-TYPE TRANSCRIPTIONAL REGULATOR HEXR-RELATED"/>
    <property type="match status" value="1"/>
</dbReference>
<keyword evidence="1" id="KW-0805">Transcription regulation</keyword>
<dbReference type="InterPro" id="IPR036388">
    <property type="entry name" value="WH-like_DNA-bd_sf"/>
</dbReference>
<protein>
    <submittedName>
        <fullName evidence="6">MurR/RpiR family transcriptional regulator</fullName>
    </submittedName>
</protein>
<dbReference type="SUPFAM" id="SSF53697">
    <property type="entry name" value="SIS domain"/>
    <property type="match status" value="1"/>
</dbReference>
<sequence length="291" mass="33117">MQIEDTMGFLIRSKYSLLRDSEKKVADFVLGRGELCRTISLEKLAKQSGVSQPTVVRFVKALGYQSFRQFRYRLIEEAADRYQREKPDVQIMYGYQLEQLEGIEQVPSQIVATTVAMLEDMQKSIVPGEFKTAVQMLAGARRIHLYCVENSAAVAKDLQTKLLYMGMDCRYDEDYYIQRITAAAMTPEDVAVGISYSGQSKDVVDAMKTAKKVGAKTIAITNFKKSLIGKWSDVLLCGSQEQHFYGDAIFSRATQIVIVDMLYMGIIAENYWKRTKELDKNSHIIRDKAYK</sequence>
<dbReference type="InterPro" id="IPR001347">
    <property type="entry name" value="SIS_dom"/>
</dbReference>
<evidence type="ECO:0000256" key="2">
    <source>
        <dbReference type="ARBA" id="ARBA00023125"/>
    </source>
</evidence>
<dbReference type="InterPro" id="IPR046348">
    <property type="entry name" value="SIS_dom_sf"/>
</dbReference>
<dbReference type="PROSITE" id="PS51464">
    <property type="entry name" value="SIS"/>
    <property type="match status" value="1"/>
</dbReference>
<keyword evidence="3" id="KW-0804">Transcription</keyword>
<gene>
    <name evidence="6" type="ORF">OCV99_15255</name>
</gene>
<organism evidence="6 7">
    <name type="scientific">Dorea acetigenes</name>
    <dbReference type="NCBI Taxonomy" id="2981787"/>
    <lineage>
        <taxon>Bacteria</taxon>
        <taxon>Bacillati</taxon>
        <taxon>Bacillota</taxon>
        <taxon>Clostridia</taxon>
        <taxon>Lachnospirales</taxon>
        <taxon>Lachnospiraceae</taxon>
        <taxon>Dorea</taxon>
    </lineage>
</organism>
<feature type="domain" description="HTH rpiR-type" evidence="4">
    <location>
        <begin position="5"/>
        <end position="81"/>
    </location>
</feature>
<proteinExistence type="predicted"/>
<keyword evidence="7" id="KW-1185">Reference proteome</keyword>
<evidence type="ECO:0000259" key="5">
    <source>
        <dbReference type="PROSITE" id="PS51464"/>
    </source>
</evidence>
<evidence type="ECO:0000259" key="4">
    <source>
        <dbReference type="PROSITE" id="PS51071"/>
    </source>
</evidence>
<dbReference type="SUPFAM" id="SSF46689">
    <property type="entry name" value="Homeodomain-like"/>
    <property type="match status" value="1"/>
</dbReference>
<dbReference type="InterPro" id="IPR009057">
    <property type="entry name" value="Homeodomain-like_sf"/>
</dbReference>
<evidence type="ECO:0000313" key="6">
    <source>
        <dbReference type="EMBL" id="MCU6687860.1"/>
    </source>
</evidence>
<evidence type="ECO:0000256" key="3">
    <source>
        <dbReference type="ARBA" id="ARBA00023163"/>
    </source>
</evidence>